<dbReference type="InterPro" id="IPR058922">
    <property type="entry name" value="WHD_DRP"/>
</dbReference>
<reference evidence="10" key="2">
    <citation type="submission" date="2023-02" db="EMBL/GenBank/DDBJ databases">
        <authorList>
            <person name="Swenson N.G."/>
            <person name="Wegrzyn J.L."/>
            <person name="Mcevoy S.L."/>
        </authorList>
    </citation>
    <scope>NUCLEOTIDE SEQUENCE</scope>
    <source>
        <strain evidence="10">91603</strain>
        <tissue evidence="10">Leaf</tissue>
    </source>
</reference>
<dbReference type="PANTHER" id="PTHR33463">
    <property type="entry name" value="NB-ARC DOMAIN-CONTAINING PROTEIN-RELATED"/>
    <property type="match status" value="1"/>
</dbReference>
<dbReference type="Gene3D" id="1.10.10.10">
    <property type="entry name" value="Winged helix-like DNA-binding domain superfamily/Winged helix DNA-binding domain"/>
    <property type="match status" value="1"/>
</dbReference>
<dbReference type="Gene3D" id="3.80.10.10">
    <property type="entry name" value="Ribonuclease Inhibitor"/>
    <property type="match status" value="1"/>
</dbReference>
<evidence type="ECO:0000313" key="10">
    <source>
        <dbReference type="EMBL" id="KAI9161388.1"/>
    </source>
</evidence>
<keyword evidence="11" id="KW-1185">Reference proteome</keyword>
<dbReference type="Proteomes" id="UP001064489">
    <property type="component" value="Chromosome 2"/>
</dbReference>
<dbReference type="EMBL" id="JAJSOW010000106">
    <property type="protein sequence ID" value="KAI9161388.1"/>
    <property type="molecule type" value="Genomic_DNA"/>
</dbReference>
<dbReference type="AlphaFoldDB" id="A0AAD5IFK3"/>
<reference evidence="10" key="1">
    <citation type="journal article" date="2022" name="Plant J.">
        <title>Strategies of tolerance reflected in two North American maple genomes.</title>
        <authorList>
            <person name="McEvoy S.L."/>
            <person name="Sezen U.U."/>
            <person name="Trouern-Trend A."/>
            <person name="McMahon S.M."/>
            <person name="Schaberg P.G."/>
            <person name="Yang J."/>
            <person name="Wegrzyn J.L."/>
            <person name="Swenson N.G."/>
        </authorList>
    </citation>
    <scope>NUCLEOTIDE SEQUENCE</scope>
    <source>
        <strain evidence="10">91603</strain>
    </source>
</reference>
<dbReference type="FunFam" id="1.10.10.10:FF:000322">
    <property type="entry name" value="Probable disease resistance protein At1g63360"/>
    <property type="match status" value="1"/>
</dbReference>
<keyword evidence="5" id="KW-0611">Plant defense</keyword>
<dbReference type="FunFam" id="1.10.8.430:FF:000003">
    <property type="entry name" value="Probable disease resistance protein At5g66910"/>
    <property type="match status" value="1"/>
</dbReference>
<evidence type="ECO:0000256" key="1">
    <source>
        <dbReference type="ARBA" id="ARBA00008894"/>
    </source>
</evidence>
<dbReference type="InterPro" id="IPR003593">
    <property type="entry name" value="AAA+_ATPase"/>
</dbReference>
<dbReference type="Gene3D" id="3.40.50.300">
    <property type="entry name" value="P-loop containing nucleotide triphosphate hydrolases"/>
    <property type="match status" value="1"/>
</dbReference>
<comment type="similarity">
    <text evidence="1">Belongs to the disease resistance NB-LRR family.</text>
</comment>
<dbReference type="InterPro" id="IPR055414">
    <property type="entry name" value="LRR_R13L4/SHOC2-like"/>
</dbReference>
<evidence type="ECO:0000313" key="11">
    <source>
        <dbReference type="Proteomes" id="UP001064489"/>
    </source>
</evidence>
<feature type="region of interest" description="Disordered" evidence="8">
    <location>
        <begin position="828"/>
        <end position="863"/>
    </location>
</feature>
<dbReference type="SUPFAM" id="SSF52540">
    <property type="entry name" value="P-loop containing nucleoside triphosphate hydrolases"/>
    <property type="match status" value="1"/>
</dbReference>
<keyword evidence="7" id="KW-0175">Coiled coil</keyword>
<evidence type="ECO:0000256" key="8">
    <source>
        <dbReference type="SAM" id="MobiDB-lite"/>
    </source>
</evidence>
<sequence>MGNLLSAAISNGFDPIFTYCKEKASYIWNLEDNLDALQKALEDLTQAKEDVMTRITIAEQQQLRRLNRVQLWLTRVQAVETQVGELQRVRSQEIEKLCLGGYCSENLKSSYEFGKKVVDLLKVVADLKGEGATYVMDVAERIPEDQVERRPSEPTVGLESKFDQVWSYIIDEQVKIIGIYGKGGVGKTTLLTQINNKFLSLTNNYVVIWVQVSKDLRLEKIQETIAKKIGLSTNEWKSKPFEEKATDIFRILSRKKFVLLLDDIWERVNLINIGIPPPSQEIDFKVVFTTRSIEVSNHMGTHKKVEVELLTHAEAWLLFQKKVGEETLTGNPDIRILAEIVARECGGLPLALITIGRAMAGNNQPEEWRYAISILRMSAHEFPGMENDVYCLLKFSYDRLPSDVYRSCFLYCSLFPEDYCITKRDLIDCWIGEGFLRRYDGILARNFGYNIIGFLLRACLLEEGENDDDVKMHDVIRDMALWIACEIQEEKFLIRSGAGLTRAPVVREWENVKRMSLMKNDIKNLSEIPNCPELLTLFLHENPLGMLTSGFFQYMPHLQVLNLSNTCITKLPVEISKLVGLQHLDLSWSKIEELPEELKALTNLKSLNLEDTNYLCKIPRHVISNLSMLRVLRMFNFGYNISIEPEDSILFDECELLINELVSLEHLNVFSPTFKNSRALRRFLNSHVLQNCRVESLSLHLNDGSSSLNVLSLGFLKDLGALYIRSEHLVDMVIDSEMRNVPQFHGLHTVRLYFCTKLRDATWLIFAPNLKILEISFCYEVDLKTSRTKDPEPVLYSQQVVEEAKTVGEGDAPEEDCRKLTMSRVGCTDKKKTPDDKSSSSAVYEPDVAPGGCRTKTEGQNRHNEDAHMENMSSASNDVLPCKNEAQKKSDNISYSIQTEKDDANVMNLTPSDISLLSIYSSYIFIV</sequence>
<evidence type="ECO:0000256" key="7">
    <source>
        <dbReference type="SAM" id="Coils"/>
    </source>
</evidence>
<evidence type="ECO:0000256" key="6">
    <source>
        <dbReference type="ARBA" id="ARBA00022840"/>
    </source>
</evidence>
<dbReference type="Pfam" id="PF23598">
    <property type="entry name" value="LRR_14"/>
    <property type="match status" value="1"/>
</dbReference>
<evidence type="ECO:0000256" key="4">
    <source>
        <dbReference type="ARBA" id="ARBA00022741"/>
    </source>
</evidence>
<gene>
    <name evidence="10" type="ORF">LWI28_016865</name>
</gene>
<dbReference type="InterPro" id="IPR002182">
    <property type="entry name" value="NB-ARC"/>
</dbReference>
<dbReference type="SMART" id="SM00382">
    <property type="entry name" value="AAA"/>
    <property type="match status" value="1"/>
</dbReference>
<evidence type="ECO:0000256" key="5">
    <source>
        <dbReference type="ARBA" id="ARBA00022821"/>
    </source>
</evidence>
<evidence type="ECO:0000256" key="3">
    <source>
        <dbReference type="ARBA" id="ARBA00022737"/>
    </source>
</evidence>
<proteinExistence type="inferred from homology"/>
<dbReference type="Pfam" id="PF23559">
    <property type="entry name" value="WHD_DRP"/>
    <property type="match status" value="1"/>
</dbReference>
<dbReference type="InterPro" id="IPR036388">
    <property type="entry name" value="WH-like_DNA-bd_sf"/>
</dbReference>
<dbReference type="GO" id="GO:0043531">
    <property type="term" value="F:ADP binding"/>
    <property type="evidence" value="ECO:0007669"/>
    <property type="project" value="InterPro"/>
</dbReference>
<dbReference type="PANTHER" id="PTHR33463:SF220">
    <property type="entry name" value="NB-ARC DOMAIN-CONTAINING PROTEIN"/>
    <property type="match status" value="1"/>
</dbReference>
<feature type="coiled-coil region" evidence="7">
    <location>
        <begin position="27"/>
        <end position="61"/>
    </location>
</feature>
<keyword evidence="4" id="KW-0547">Nucleotide-binding</keyword>
<keyword evidence="6" id="KW-0067">ATP-binding</keyword>
<evidence type="ECO:0000259" key="9">
    <source>
        <dbReference type="SMART" id="SM00382"/>
    </source>
</evidence>
<feature type="compositionally biased region" description="Basic and acidic residues" evidence="8">
    <location>
        <begin position="828"/>
        <end position="838"/>
    </location>
</feature>
<dbReference type="Pfam" id="PF00931">
    <property type="entry name" value="NB-ARC"/>
    <property type="match status" value="1"/>
</dbReference>
<dbReference type="InterPro" id="IPR003591">
    <property type="entry name" value="Leu-rich_rpt_typical-subtyp"/>
</dbReference>
<dbReference type="FunFam" id="3.40.50.300:FF:001091">
    <property type="entry name" value="Probable disease resistance protein At1g61300"/>
    <property type="match status" value="1"/>
</dbReference>
<accession>A0AAD5IFK3</accession>
<dbReference type="PRINTS" id="PR00364">
    <property type="entry name" value="DISEASERSIST"/>
</dbReference>
<dbReference type="InterPro" id="IPR032675">
    <property type="entry name" value="LRR_dom_sf"/>
</dbReference>
<dbReference type="InterPro" id="IPR050905">
    <property type="entry name" value="Plant_NBS-LRR"/>
</dbReference>
<feature type="domain" description="AAA+ ATPase" evidence="9">
    <location>
        <begin position="173"/>
        <end position="311"/>
    </location>
</feature>
<protein>
    <recommendedName>
        <fullName evidence="9">AAA+ ATPase domain-containing protein</fullName>
    </recommendedName>
</protein>
<dbReference type="SUPFAM" id="SSF52058">
    <property type="entry name" value="L domain-like"/>
    <property type="match status" value="1"/>
</dbReference>
<keyword evidence="3" id="KW-0677">Repeat</keyword>
<keyword evidence="2" id="KW-0433">Leucine-rich repeat</keyword>
<dbReference type="SMART" id="SM00369">
    <property type="entry name" value="LRR_TYP"/>
    <property type="match status" value="3"/>
</dbReference>
<name>A0AAD5IFK3_ACENE</name>
<dbReference type="GO" id="GO:0006952">
    <property type="term" value="P:defense response"/>
    <property type="evidence" value="ECO:0007669"/>
    <property type="project" value="UniProtKB-KW"/>
</dbReference>
<dbReference type="Gene3D" id="1.10.8.430">
    <property type="entry name" value="Helical domain of apoptotic protease-activating factors"/>
    <property type="match status" value="1"/>
</dbReference>
<organism evidence="10 11">
    <name type="scientific">Acer negundo</name>
    <name type="common">Box elder</name>
    <dbReference type="NCBI Taxonomy" id="4023"/>
    <lineage>
        <taxon>Eukaryota</taxon>
        <taxon>Viridiplantae</taxon>
        <taxon>Streptophyta</taxon>
        <taxon>Embryophyta</taxon>
        <taxon>Tracheophyta</taxon>
        <taxon>Spermatophyta</taxon>
        <taxon>Magnoliopsida</taxon>
        <taxon>eudicotyledons</taxon>
        <taxon>Gunneridae</taxon>
        <taxon>Pentapetalae</taxon>
        <taxon>rosids</taxon>
        <taxon>malvids</taxon>
        <taxon>Sapindales</taxon>
        <taxon>Sapindaceae</taxon>
        <taxon>Hippocastanoideae</taxon>
        <taxon>Acereae</taxon>
        <taxon>Acer</taxon>
    </lineage>
</organism>
<dbReference type="InterPro" id="IPR027417">
    <property type="entry name" value="P-loop_NTPase"/>
</dbReference>
<dbReference type="InterPro" id="IPR042197">
    <property type="entry name" value="Apaf_helical"/>
</dbReference>
<evidence type="ECO:0000256" key="2">
    <source>
        <dbReference type="ARBA" id="ARBA00022614"/>
    </source>
</evidence>
<comment type="caution">
    <text evidence="10">The sequence shown here is derived from an EMBL/GenBank/DDBJ whole genome shotgun (WGS) entry which is preliminary data.</text>
</comment>
<dbReference type="GO" id="GO:0005524">
    <property type="term" value="F:ATP binding"/>
    <property type="evidence" value="ECO:0007669"/>
    <property type="project" value="UniProtKB-KW"/>
</dbReference>